<dbReference type="InterPro" id="IPR005358">
    <property type="entry name" value="Puta_zinc/iron-chelating_dom"/>
</dbReference>
<dbReference type="PANTHER" id="PTHR35866:SF1">
    <property type="entry name" value="YKGJ FAMILY CYSTEINE CLUSTER PROTEIN"/>
    <property type="match status" value="1"/>
</dbReference>
<protein>
    <recommendedName>
        <fullName evidence="2">Zinc/iron-chelating domain-containing protein</fullName>
    </recommendedName>
</protein>
<dbReference type="Pfam" id="PF03692">
    <property type="entry name" value="CxxCxxCC"/>
    <property type="match status" value="1"/>
</dbReference>
<organism evidence="1">
    <name type="scientific">Entomoneis paludosa</name>
    <dbReference type="NCBI Taxonomy" id="265537"/>
    <lineage>
        <taxon>Eukaryota</taxon>
        <taxon>Sar</taxon>
        <taxon>Stramenopiles</taxon>
        <taxon>Ochrophyta</taxon>
        <taxon>Bacillariophyta</taxon>
        <taxon>Bacillariophyceae</taxon>
        <taxon>Bacillariophycidae</taxon>
        <taxon>Entomoneidaceae</taxon>
        <taxon>Entomoneis</taxon>
    </lineage>
</organism>
<sequence>MPLPDLLDDNKVWARLKGGETASCIFLDETTNQCQIYHARPAQCRTYPFWPNILQTPELWNAECRRAGGDDSDETIVDGGISSLLPFWSAEEGGCEGMKLLPSKDEKAVATTDTTDPVEDAVPIREACSQLMDYVLADSRFPQSAEEIPIEAIGESSGNHNE</sequence>
<reference evidence="1" key="1">
    <citation type="submission" date="2021-01" db="EMBL/GenBank/DDBJ databases">
        <authorList>
            <person name="Corre E."/>
            <person name="Pelletier E."/>
            <person name="Niang G."/>
            <person name="Scheremetjew M."/>
            <person name="Finn R."/>
            <person name="Kale V."/>
            <person name="Holt S."/>
            <person name="Cochrane G."/>
            <person name="Meng A."/>
            <person name="Brown T."/>
            <person name="Cohen L."/>
        </authorList>
    </citation>
    <scope>NUCLEOTIDE SEQUENCE</scope>
    <source>
        <strain evidence="1">CCMP125</strain>
    </source>
</reference>
<accession>A0A7S3DS65</accession>
<dbReference type="EMBL" id="HBHT01025186">
    <property type="protein sequence ID" value="CAD9976788.1"/>
    <property type="molecule type" value="Transcribed_RNA"/>
</dbReference>
<dbReference type="AlphaFoldDB" id="A0A7S3DS65"/>
<evidence type="ECO:0008006" key="2">
    <source>
        <dbReference type="Google" id="ProtNLM"/>
    </source>
</evidence>
<gene>
    <name evidence="1" type="ORF">APAL1065_LOCUS16911</name>
</gene>
<name>A0A7S3DS65_9STRA</name>
<dbReference type="PANTHER" id="PTHR35866">
    <property type="entry name" value="PUTATIVE-RELATED"/>
    <property type="match status" value="1"/>
</dbReference>
<proteinExistence type="predicted"/>
<evidence type="ECO:0000313" key="1">
    <source>
        <dbReference type="EMBL" id="CAD9976788.1"/>
    </source>
</evidence>